<evidence type="ECO:0000313" key="4">
    <source>
        <dbReference type="Proteomes" id="UP000295748"/>
    </source>
</evidence>
<dbReference type="PANTHER" id="PTHR24321">
    <property type="entry name" value="DEHYDROGENASES, SHORT CHAIN"/>
    <property type="match status" value="1"/>
</dbReference>
<sequence length="251" mass="25107">MTRAVVVTGAAGGIGSALVSALRQDGTPVVAVDVAPVASADGIAVVRGDGGDPEVAGAAVRAAEGLGGLGGWVNVSALFSDVWLDEAGGDAAMAAIDANLRPAVVGCAAAVREFRRSGRGGAIVNVSSHQAARPVRGSLAYATAKAAVEGLTRALAVDGGPDGIRVNAVALGSIRTARSDRHLQELPEPDRVAFGAAIARLQPLGRMGEADEVAAVIRFLLSDAASFLTGAVIPVDGGRAAHGLDPEERER</sequence>
<keyword evidence="4" id="KW-1185">Reference proteome</keyword>
<dbReference type="Pfam" id="PF13561">
    <property type="entry name" value="adh_short_C2"/>
    <property type="match status" value="1"/>
</dbReference>
<keyword evidence="2" id="KW-0560">Oxidoreductase</keyword>
<dbReference type="PANTHER" id="PTHR24321:SF8">
    <property type="entry name" value="ESTRADIOL 17-BETA-DEHYDROGENASE 8-RELATED"/>
    <property type="match status" value="1"/>
</dbReference>
<name>A0ABX5SS84_9MICO</name>
<reference evidence="3 4" key="1">
    <citation type="submission" date="2019-03" db="EMBL/GenBank/DDBJ databases">
        <authorList>
            <person name="Dong K."/>
        </authorList>
    </citation>
    <scope>NUCLEOTIDE SEQUENCE [LARGE SCALE GENOMIC DNA]</scope>
    <source>
        <strain evidence="4">dk512</strain>
    </source>
</reference>
<evidence type="ECO:0000313" key="3">
    <source>
        <dbReference type="EMBL" id="QBR89006.1"/>
    </source>
</evidence>
<dbReference type="EMBL" id="CP038266">
    <property type="protein sequence ID" value="QBR89006.1"/>
    <property type="molecule type" value="Genomic_DNA"/>
</dbReference>
<dbReference type="Gene3D" id="3.40.50.720">
    <property type="entry name" value="NAD(P)-binding Rossmann-like Domain"/>
    <property type="match status" value="1"/>
</dbReference>
<dbReference type="PRINTS" id="PR00081">
    <property type="entry name" value="GDHRDH"/>
</dbReference>
<dbReference type="InterPro" id="IPR002347">
    <property type="entry name" value="SDR_fam"/>
</dbReference>
<dbReference type="SUPFAM" id="SSF51735">
    <property type="entry name" value="NAD(P)-binding Rossmann-fold domains"/>
    <property type="match status" value="1"/>
</dbReference>
<protein>
    <submittedName>
        <fullName evidence="3">SDR family oxidoreductase</fullName>
    </submittedName>
</protein>
<dbReference type="InterPro" id="IPR036291">
    <property type="entry name" value="NAD(P)-bd_dom_sf"/>
</dbReference>
<dbReference type="RefSeq" id="WP_135067011.1">
    <property type="nucleotide sequence ID" value="NZ_CP038266.1"/>
</dbReference>
<evidence type="ECO:0000256" key="2">
    <source>
        <dbReference type="ARBA" id="ARBA00023002"/>
    </source>
</evidence>
<evidence type="ECO:0000256" key="1">
    <source>
        <dbReference type="ARBA" id="ARBA00006484"/>
    </source>
</evidence>
<accession>A0ABX5SS84</accession>
<dbReference type="PROSITE" id="PS00061">
    <property type="entry name" value="ADH_SHORT"/>
    <property type="match status" value="1"/>
</dbReference>
<dbReference type="CDD" id="cd05233">
    <property type="entry name" value="SDR_c"/>
    <property type="match status" value="1"/>
</dbReference>
<comment type="similarity">
    <text evidence="1">Belongs to the short-chain dehydrogenases/reductases (SDR) family.</text>
</comment>
<dbReference type="Proteomes" id="UP000295748">
    <property type="component" value="Chromosome"/>
</dbReference>
<proteinExistence type="inferred from homology"/>
<organism evidence="3 4">
    <name type="scientific">Microbacterium wangchenii</name>
    <dbReference type="NCBI Taxonomy" id="2541726"/>
    <lineage>
        <taxon>Bacteria</taxon>
        <taxon>Bacillati</taxon>
        <taxon>Actinomycetota</taxon>
        <taxon>Actinomycetes</taxon>
        <taxon>Micrococcales</taxon>
        <taxon>Microbacteriaceae</taxon>
        <taxon>Microbacterium</taxon>
    </lineage>
</organism>
<gene>
    <name evidence="3" type="ORF">E4K62_10095</name>
</gene>
<dbReference type="InterPro" id="IPR020904">
    <property type="entry name" value="Sc_DH/Rdtase_CS"/>
</dbReference>